<keyword evidence="2" id="KW-1185">Reference proteome</keyword>
<proteinExistence type="predicted"/>
<evidence type="ECO:0000313" key="2">
    <source>
        <dbReference type="Proteomes" id="UP000299102"/>
    </source>
</evidence>
<accession>A0A4C1YV83</accession>
<dbReference type="AlphaFoldDB" id="A0A4C1YV83"/>
<gene>
    <name evidence="1" type="ORF">EVAR_100102_1</name>
</gene>
<dbReference type="EMBL" id="BGZK01001402">
    <property type="protein sequence ID" value="GBP79140.1"/>
    <property type="molecule type" value="Genomic_DNA"/>
</dbReference>
<organism evidence="1 2">
    <name type="scientific">Eumeta variegata</name>
    <name type="common">Bagworm moth</name>
    <name type="synonym">Eumeta japonica</name>
    <dbReference type="NCBI Taxonomy" id="151549"/>
    <lineage>
        <taxon>Eukaryota</taxon>
        <taxon>Metazoa</taxon>
        <taxon>Ecdysozoa</taxon>
        <taxon>Arthropoda</taxon>
        <taxon>Hexapoda</taxon>
        <taxon>Insecta</taxon>
        <taxon>Pterygota</taxon>
        <taxon>Neoptera</taxon>
        <taxon>Endopterygota</taxon>
        <taxon>Lepidoptera</taxon>
        <taxon>Glossata</taxon>
        <taxon>Ditrysia</taxon>
        <taxon>Tineoidea</taxon>
        <taxon>Psychidae</taxon>
        <taxon>Oiketicinae</taxon>
        <taxon>Eumeta</taxon>
    </lineage>
</organism>
<protein>
    <submittedName>
        <fullName evidence="1">Uncharacterized protein</fullName>
    </submittedName>
</protein>
<dbReference type="Proteomes" id="UP000299102">
    <property type="component" value="Unassembled WGS sequence"/>
</dbReference>
<comment type="caution">
    <text evidence="1">The sequence shown here is derived from an EMBL/GenBank/DDBJ whole genome shotgun (WGS) entry which is preliminary data.</text>
</comment>
<sequence>MKEMSRGCFVRRGRPRHAPPATANAALLELPIWLRLGVTYENVTLGNVTMSHRTRGPPNALRLSHSTMIVDCCAAPSPTVVQPQTSGLELPASSAYLVQVIANYQRHRWLPRRQEQHFMGAVAHEMAGRPA</sequence>
<reference evidence="1 2" key="1">
    <citation type="journal article" date="2019" name="Commun. Biol.">
        <title>The bagworm genome reveals a unique fibroin gene that provides high tensile strength.</title>
        <authorList>
            <person name="Kono N."/>
            <person name="Nakamura H."/>
            <person name="Ohtoshi R."/>
            <person name="Tomita M."/>
            <person name="Numata K."/>
            <person name="Arakawa K."/>
        </authorList>
    </citation>
    <scope>NUCLEOTIDE SEQUENCE [LARGE SCALE GENOMIC DNA]</scope>
</reference>
<name>A0A4C1YV83_EUMVA</name>
<evidence type="ECO:0000313" key="1">
    <source>
        <dbReference type="EMBL" id="GBP79140.1"/>
    </source>
</evidence>